<dbReference type="EC" id="7.6.2.13" evidence="8"/>
<dbReference type="SUPFAM" id="SSF52540">
    <property type="entry name" value="P-loop containing nucleoside triphosphate hydrolases"/>
    <property type="match status" value="2"/>
</dbReference>
<keyword evidence="5" id="KW-0547">Nucleotide-binding</keyword>
<dbReference type="Gene3D" id="3.40.50.300">
    <property type="entry name" value="P-loop containing nucleotide triphosphate hydrolases"/>
    <property type="match status" value="2"/>
</dbReference>
<accession>A0A5J6N4U3</accession>
<evidence type="ECO:0000256" key="7">
    <source>
        <dbReference type="ARBA" id="ARBA00023747"/>
    </source>
</evidence>
<protein>
    <recommendedName>
        <fullName evidence="4">Autoinducer 2 import ATP-binding protein LsrA</fullName>
        <ecNumber evidence="8">7.6.2.13</ecNumber>
    </recommendedName>
</protein>
<evidence type="ECO:0000256" key="1">
    <source>
        <dbReference type="ARBA" id="ARBA00004417"/>
    </source>
</evidence>
<dbReference type="SMART" id="SM00382">
    <property type="entry name" value="AAA"/>
    <property type="match status" value="2"/>
</dbReference>
<comment type="catalytic activity">
    <reaction evidence="9">
        <text>ATP + H2O + (2R,4S)-2-methyl-2,3,3,4-tetrahydroxytetrahydrofuran-[AI-2-binding protein]Side 1 = ADP + phosphate + (2R,4S)-2-methyl-2,3,3,4-tetrahydroxytetrahydrofuranSide 2 + [AI-2-binding protein]Side 1.</text>
        <dbReference type="EC" id="7.6.2.13"/>
    </reaction>
</comment>
<dbReference type="CDD" id="cd03215">
    <property type="entry name" value="ABC_Carb_Monos_II"/>
    <property type="match status" value="1"/>
</dbReference>
<feature type="domain" description="ABC transporter" evidence="10">
    <location>
        <begin position="260"/>
        <end position="507"/>
    </location>
</feature>
<dbReference type="PROSITE" id="PS50893">
    <property type="entry name" value="ABC_TRANSPORTER_2"/>
    <property type="match status" value="2"/>
</dbReference>
<dbReference type="RefSeq" id="WP_151119732.1">
    <property type="nucleotide sequence ID" value="NZ_CP042582.1"/>
</dbReference>
<dbReference type="InterPro" id="IPR003439">
    <property type="entry name" value="ABC_transporter-like_ATP-bd"/>
</dbReference>
<gene>
    <name evidence="11" type="primary">rbsA</name>
    <name evidence="11" type="ORF">FRZ61_43950</name>
</gene>
<evidence type="ECO:0000256" key="5">
    <source>
        <dbReference type="ARBA" id="ARBA00022741"/>
    </source>
</evidence>
<evidence type="ECO:0000256" key="2">
    <source>
        <dbReference type="ARBA" id="ARBA00009404"/>
    </source>
</evidence>
<dbReference type="InterPro" id="IPR017871">
    <property type="entry name" value="ABC_transporter-like_CS"/>
</dbReference>
<feature type="domain" description="ABC transporter" evidence="10">
    <location>
        <begin position="2"/>
        <end position="241"/>
    </location>
</feature>
<dbReference type="AlphaFoldDB" id="A0A5J6N4U3"/>
<dbReference type="GO" id="GO:0016887">
    <property type="term" value="F:ATP hydrolysis activity"/>
    <property type="evidence" value="ECO:0007669"/>
    <property type="project" value="InterPro"/>
</dbReference>
<comment type="subunit">
    <text evidence="3">The complex is composed of two ATP-binding proteins (LsrA), two transmembrane proteins (LsrC and LsrD) and a solute-binding protein (LsrB).</text>
</comment>
<keyword evidence="12" id="KW-1185">Reference proteome</keyword>
<evidence type="ECO:0000256" key="6">
    <source>
        <dbReference type="ARBA" id="ARBA00022840"/>
    </source>
</evidence>
<dbReference type="GO" id="GO:0005886">
    <property type="term" value="C:plasma membrane"/>
    <property type="evidence" value="ECO:0007669"/>
    <property type="project" value="UniProtKB-SubCell"/>
</dbReference>
<dbReference type="PANTHER" id="PTHR43790">
    <property type="entry name" value="CARBOHYDRATE TRANSPORT ATP-BINDING PROTEIN MG119-RELATED"/>
    <property type="match status" value="1"/>
</dbReference>
<dbReference type="InterPro" id="IPR027417">
    <property type="entry name" value="P-loop_NTPase"/>
</dbReference>
<proteinExistence type="inferred from homology"/>
<evidence type="ECO:0000256" key="3">
    <source>
        <dbReference type="ARBA" id="ARBA00011262"/>
    </source>
</evidence>
<comment type="subcellular location">
    <subcellularLocation>
        <location evidence="1">Cell inner membrane</location>
        <topology evidence="1">Peripheral membrane protein</topology>
    </subcellularLocation>
</comment>
<organism evidence="11 12">
    <name type="scientific">Hypericibacter adhaerens</name>
    <dbReference type="NCBI Taxonomy" id="2602016"/>
    <lineage>
        <taxon>Bacteria</taxon>
        <taxon>Pseudomonadati</taxon>
        <taxon>Pseudomonadota</taxon>
        <taxon>Alphaproteobacteria</taxon>
        <taxon>Rhodospirillales</taxon>
        <taxon>Dongiaceae</taxon>
        <taxon>Hypericibacter</taxon>
    </lineage>
</organism>
<evidence type="ECO:0000256" key="4">
    <source>
        <dbReference type="ARBA" id="ARBA00019459"/>
    </source>
</evidence>
<dbReference type="InterPro" id="IPR003593">
    <property type="entry name" value="AAA+_ATPase"/>
</dbReference>
<name>A0A5J6N4U3_9PROT</name>
<evidence type="ECO:0000259" key="10">
    <source>
        <dbReference type="PROSITE" id="PS50893"/>
    </source>
</evidence>
<keyword evidence="6 11" id="KW-0067">ATP-binding</keyword>
<comment type="function">
    <text evidence="7">Part of the ABC transporter complex LsrABCD involved in autoinducer 2 (AI-2) import. Responsible for energy coupling to the transport system.</text>
</comment>
<dbReference type="InterPro" id="IPR050107">
    <property type="entry name" value="ABC_carbohydrate_import_ATPase"/>
</dbReference>
<dbReference type="GO" id="GO:0005524">
    <property type="term" value="F:ATP binding"/>
    <property type="evidence" value="ECO:0007669"/>
    <property type="project" value="UniProtKB-KW"/>
</dbReference>
<comment type="similarity">
    <text evidence="2">Belongs to the ABC transporter superfamily. AI-2 autoinducer porter (TC 3.A.1.2.8) family.</text>
</comment>
<dbReference type="KEGG" id="hadh:FRZ61_43950"/>
<dbReference type="Pfam" id="PF00005">
    <property type="entry name" value="ABC_tran"/>
    <property type="match status" value="2"/>
</dbReference>
<dbReference type="EMBL" id="CP042582">
    <property type="protein sequence ID" value="QEX24454.1"/>
    <property type="molecule type" value="Genomic_DNA"/>
</dbReference>
<evidence type="ECO:0000256" key="8">
    <source>
        <dbReference type="ARBA" id="ARBA00023798"/>
    </source>
</evidence>
<evidence type="ECO:0000256" key="9">
    <source>
        <dbReference type="ARBA" id="ARBA00034076"/>
    </source>
</evidence>
<evidence type="ECO:0000313" key="12">
    <source>
        <dbReference type="Proteomes" id="UP000325797"/>
    </source>
</evidence>
<dbReference type="OrthoDB" id="9805029at2"/>
<dbReference type="PANTHER" id="PTHR43790:SF2">
    <property type="entry name" value="AUTOINDUCER 2 IMPORT ATP-BINDING PROTEIN LSRA"/>
    <property type="match status" value="1"/>
</dbReference>
<dbReference type="Proteomes" id="UP000325797">
    <property type="component" value="Chromosome"/>
</dbReference>
<dbReference type="CDD" id="cd03216">
    <property type="entry name" value="ABC_Carb_Monos_I"/>
    <property type="match status" value="1"/>
</dbReference>
<sequence length="508" mass="54619">MLRVEDLTKSFGPITVLDGVSEHFQAGSIHGLIGANGAGKSTLIKIVSGLQPGSFGKVVLDGRATAFASPQDAYSAGIRTLQQETDVNLFTSLTVVENIVLRTRNRGGFRRLIRHGDLARARERLALVGGGDIPLRKIVGDLPLAKRQQVALASALDEQARVLILDEPTAALDRKSAKRLLEVIRSIRDHGAAIILVTHHLPEIVEVADRVTVLREGRVADRFEMPPAREPGAILPRIIASMTGNSAAEPRAGEACATPVSTATAGARLQVENLVADSIINVSFAVEAGQVVTLTGLVGSGTSAVLQCIYGLRRAGGGRLRLDGEMLPWSDPSRMANRGIGMVPDDRQHLGLHLQHSIVWNSTLPVLSRFSGPFGFLAESRLIRATQAVSKRVNLVASALSLPVAALSGGNQQKVVIAKWLTTPRKLLLLDEPTRGVDVGTRQQIYRLLRDLARQEGLAVLCSTYDFNEAIHLSDRILVMKRGEIVAERRAGEVTEESLMDLAMGGVQ</sequence>
<dbReference type="PROSITE" id="PS00211">
    <property type="entry name" value="ABC_TRANSPORTER_1"/>
    <property type="match status" value="1"/>
</dbReference>
<evidence type="ECO:0000313" key="11">
    <source>
        <dbReference type="EMBL" id="QEX24454.1"/>
    </source>
</evidence>
<reference evidence="11 12" key="1">
    <citation type="submission" date="2019-08" db="EMBL/GenBank/DDBJ databases">
        <title>Hyperibacter terrae gen. nov., sp. nov. and Hyperibacter viscosus sp. nov., two new members in the family Rhodospirillaceae isolated from the rhizosphere of Hypericum perforatum.</title>
        <authorList>
            <person name="Noviana Z."/>
        </authorList>
    </citation>
    <scope>NUCLEOTIDE SEQUENCE [LARGE SCALE GENOMIC DNA]</scope>
    <source>
        <strain evidence="11 12">R5959</strain>
    </source>
</reference>